<keyword evidence="2" id="KW-0732">Signal</keyword>
<dbReference type="Pfam" id="PF13848">
    <property type="entry name" value="Thioredoxin_6"/>
    <property type="match status" value="1"/>
</dbReference>
<evidence type="ECO:0000313" key="5">
    <source>
        <dbReference type="Proteomes" id="UP001174934"/>
    </source>
</evidence>
<name>A0AA39U5E2_9PEZI</name>
<dbReference type="EMBL" id="JAULSR010000008">
    <property type="protein sequence ID" value="KAK0612783.1"/>
    <property type="molecule type" value="Genomic_DNA"/>
</dbReference>
<reference evidence="4" key="1">
    <citation type="submission" date="2023-06" db="EMBL/GenBank/DDBJ databases">
        <title>Genome-scale phylogeny and comparative genomics of the fungal order Sordariales.</title>
        <authorList>
            <consortium name="Lawrence Berkeley National Laboratory"/>
            <person name="Hensen N."/>
            <person name="Bonometti L."/>
            <person name="Westerberg I."/>
            <person name="Brannstrom I.O."/>
            <person name="Guillou S."/>
            <person name="Cros-Aarteil S."/>
            <person name="Calhoun S."/>
            <person name="Haridas S."/>
            <person name="Kuo A."/>
            <person name="Mondo S."/>
            <person name="Pangilinan J."/>
            <person name="Riley R."/>
            <person name="LaButti K."/>
            <person name="Andreopoulos B."/>
            <person name="Lipzen A."/>
            <person name="Chen C."/>
            <person name="Yanf M."/>
            <person name="Daum C."/>
            <person name="Ng V."/>
            <person name="Clum A."/>
            <person name="Steindorff A."/>
            <person name="Ohm R."/>
            <person name="Martin F."/>
            <person name="Silar P."/>
            <person name="Natvig D."/>
            <person name="Lalanne C."/>
            <person name="Gautier V."/>
            <person name="Ament-velasquez S.L."/>
            <person name="Kruys A."/>
            <person name="Hutchinson M.I."/>
            <person name="Powell A.J."/>
            <person name="Barry K."/>
            <person name="Miller A.N."/>
            <person name="Grigoriev I.V."/>
            <person name="Debuchy R."/>
            <person name="Gladieux P."/>
            <person name="Thoren M.H."/>
            <person name="Johannesson H."/>
        </authorList>
    </citation>
    <scope>NUCLEOTIDE SEQUENCE</scope>
    <source>
        <strain evidence="4">SMH3391-2</strain>
    </source>
</reference>
<evidence type="ECO:0000256" key="2">
    <source>
        <dbReference type="SAM" id="SignalP"/>
    </source>
</evidence>
<evidence type="ECO:0000259" key="3">
    <source>
        <dbReference type="Pfam" id="PF00085"/>
    </source>
</evidence>
<dbReference type="SUPFAM" id="SSF52833">
    <property type="entry name" value="Thioredoxin-like"/>
    <property type="match status" value="3"/>
</dbReference>
<dbReference type="Gene3D" id="3.40.30.10">
    <property type="entry name" value="Glutaredoxin"/>
    <property type="match status" value="3"/>
</dbReference>
<dbReference type="Pfam" id="PF00085">
    <property type="entry name" value="Thioredoxin"/>
    <property type="match status" value="1"/>
</dbReference>
<dbReference type="GO" id="GO:0005783">
    <property type="term" value="C:endoplasmic reticulum"/>
    <property type="evidence" value="ECO:0007669"/>
    <property type="project" value="TreeGrafter"/>
</dbReference>
<dbReference type="PANTHER" id="PTHR18929">
    <property type="entry name" value="PROTEIN DISULFIDE ISOMERASE"/>
    <property type="match status" value="1"/>
</dbReference>
<dbReference type="AlphaFoldDB" id="A0AA39U5E2"/>
<proteinExistence type="inferred from homology"/>
<dbReference type="InterPro" id="IPR036249">
    <property type="entry name" value="Thioredoxin-like_sf"/>
</dbReference>
<dbReference type="InterPro" id="IPR013766">
    <property type="entry name" value="Thioredoxin_domain"/>
</dbReference>
<comment type="similarity">
    <text evidence="1">Belongs to the protein disulfide isomerase family.</text>
</comment>
<sequence>MKNRSCRTSIWALMLLGAWEAVAWSHVSDTKLQEALDSSAYTLVAFVMPSHDASKALEPEWLSLEKTEKDENIVSLDCAAQPKFCRDLDVLSYPAIRLYHRDGRMNRYRGERKARDIGTFLHRVLHPAILPANEHTLGTMTLLDDIVIVGHIHPDDDDLYDRFTRLAKQYHDRYSFIMSSAPAADQPKSAQTSLLACYSNLDDTKFTTSETATVHALDEFIKLCAEPLIPELTRRNEGHYAQTGKSILHYFTATTDSKDRFRDEMRPLAKKYAEFLHVAITDSAEYPDMPAMVGLKPGTKTGMALENTNTGEMFPYTKGAKTISAKSVEDFLDRIIDGKVKPWSGGRDGRGHEEL</sequence>
<protein>
    <submittedName>
        <fullName evidence="4">Protein disulfide-isomerase</fullName>
    </submittedName>
</protein>
<feature type="domain" description="Thioredoxin" evidence="3">
    <location>
        <begin position="27"/>
        <end position="121"/>
    </location>
</feature>
<organism evidence="4 5">
    <name type="scientific">Bombardia bombarda</name>
    <dbReference type="NCBI Taxonomy" id="252184"/>
    <lineage>
        <taxon>Eukaryota</taxon>
        <taxon>Fungi</taxon>
        <taxon>Dikarya</taxon>
        <taxon>Ascomycota</taxon>
        <taxon>Pezizomycotina</taxon>
        <taxon>Sordariomycetes</taxon>
        <taxon>Sordariomycetidae</taxon>
        <taxon>Sordariales</taxon>
        <taxon>Lasiosphaeriaceae</taxon>
        <taxon>Bombardia</taxon>
    </lineage>
</organism>
<feature type="signal peptide" evidence="2">
    <location>
        <begin position="1"/>
        <end position="25"/>
    </location>
</feature>
<feature type="chain" id="PRO_5041279872" evidence="2">
    <location>
        <begin position="26"/>
        <end position="355"/>
    </location>
</feature>
<accession>A0AA39U5E2</accession>
<comment type="caution">
    <text evidence="4">The sequence shown here is derived from an EMBL/GenBank/DDBJ whole genome shotgun (WGS) entry which is preliminary data.</text>
</comment>
<evidence type="ECO:0000313" key="4">
    <source>
        <dbReference type="EMBL" id="KAK0612783.1"/>
    </source>
</evidence>
<dbReference type="GO" id="GO:0034976">
    <property type="term" value="P:response to endoplasmic reticulum stress"/>
    <property type="evidence" value="ECO:0007669"/>
    <property type="project" value="TreeGrafter"/>
</dbReference>
<dbReference type="GO" id="GO:0003756">
    <property type="term" value="F:protein disulfide isomerase activity"/>
    <property type="evidence" value="ECO:0007669"/>
    <property type="project" value="TreeGrafter"/>
</dbReference>
<keyword evidence="5" id="KW-1185">Reference proteome</keyword>
<gene>
    <name evidence="4" type="ORF">B0T17DRAFT_620180</name>
</gene>
<dbReference type="CDD" id="cd02961">
    <property type="entry name" value="PDI_a_family"/>
    <property type="match status" value="1"/>
</dbReference>
<dbReference type="Proteomes" id="UP001174934">
    <property type="component" value="Unassembled WGS sequence"/>
</dbReference>
<dbReference type="GO" id="GO:0006457">
    <property type="term" value="P:protein folding"/>
    <property type="evidence" value="ECO:0007669"/>
    <property type="project" value="TreeGrafter"/>
</dbReference>
<evidence type="ECO:0000256" key="1">
    <source>
        <dbReference type="ARBA" id="ARBA00006347"/>
    </source>
</evidence>